<dbReference type="SMART" id="SM00951">
    <property type="entry name" value="QLQ"/>
    <property type="match status" value="1"/>
</dbReference>
<keyword evidence="11" id="KW-0804">Transcription</keyword>
<evidence type="ECO:0000256" key="11">
    <source>
        <dbReference type="RuleBase" id="RU367127"/>
    </source>
</evidence>
<dbReference type="OrthoDB" id="1927209at2759"/>
<dbReference type="InterPro" id="IPR014978">
    <property type="entry name" value="Gln-Leu-Gln_QLQ"/>
</dbReference>
<feature type="compositionally biased region" description="Low complexity" evidence="12">
    <location>
        <begin position="134"/>
        <end position="166"/>
    </location>
</feature>
<keyword evidence="4" id="KW-0479">Metal-binding</keyword>
<dbReference type="GO" id="GO:0005634">
    <property type="term" value="C:nucleus"/>
    <property type="evidence" value="ECO:0007669"/>
    <property type="project" value="UniProtKB-SubCell"/>
</dbReference>
<comment type="domain">
    <text evidence="11">The QLQ domain and WRC domain may be involved in protein-protein interaction and DNA-binding, respectively.</text>
</comment>
<evidence type="ECO:0000256" key="3">
    <source>
        <dbReference type="ARBA" id="ARBA00008122"/>
    </source>
</evidence>
<dbReference type="PROSITE" id="PS51666">
    <property type="entry name" value="QLQ"/>
    <property type="match status" value="1"/>
</dbReference>
<reference evidence="15 16" key="1">
    <citation type="submission" date="2019-11" db="EMBL/GenBank/DDBJ databases">
        <title>Whole genome sequence of Oryza granulata.</title>
        <authorList>
            <person name="Li W."/>
        </authorList>
    </citation>
    <scope>NUCLEOTIDE SEQUENCE [LARGE SCALE GENOMIC DNA]</scope>
    <source>
        <strain evidence="16">cv. Menghai</strain>
        <tissue evidence="15">Leaf</tissue>
    </source>
</reference>
<dbReference type="CDD" id="cd04476">
    <property type="entry name" value="RPA1_DBD_C"/>
    <property type="match status" value="1"/>
</dbReference>
<feature type="domain" description="QLQ" evidence="13">
    <location>
        <begin position="17"/>
        <end position="52"/>
    </location>
</feature>
<dbReference type="GO" id="GO:0006260">
    <property type="term" value="P:DNA replication"/>
    <property type="evidence" value="ECO:0007669"/>
    <property type="project" value="InterPro"/>
</dbReference>
<keyword evidence="7" id="KW-0238">DNA-binding</keyword>
<proteinExistence type="inferred from homology"/>
<feature type="short sequence motif" description="Bipartite nuclear localization signal" evidence="10">
    <location>
        <begin position="94"/>
        <end position="104"/>
    </location>
</feature>
<evidence type="ECO:0000256" key="7">
    <source>
        <dbReference type="ARBA" id="ARBA00023125"/>
    </source>
</evidence>
<comment type="similarity">
    <text evidence="3 11">Belongs to the GRF family.</text>
</comment>
<dbReference type="AlphaFoldDB" id="A0A6G1F2U9"/>
<dbReference type="Gene3D" id="2.40.50.140">
    <property type="entry name" value="Nucleic acid-binding proteins"/>
    <property type="match status" value="2"/>
</dbReference>
<evidence type="ECO:0000313" key="16">
    <source>
        <dbReference type="Proteomes" id="UP000479710"/>
    </source>
</evidence>
<feature type="domain" description="WRC" evidence="14">
    <location>
        <begin position="89"/>
        <end position="133"/>
    </location>
</feature>
<evidence type="ECO:0000256" key="2">
    <source>
        <dbReference type="ARBA" id="ARBA00005690"/>
    </source>
</evidence>
<dbReference type="GO" id="GO:0008270">
    <property type="term" value="F:zinc ion binding"/>
    <property type="evidence" value="ECO:0007669"/>
    <property type="project" value="UniProtKB-KW"/>
</dbReference>
<feature type="region of interest" description="Disordered" evidence="12">
    <location>
        <begin position="116"/>
        <end position="172"/>
    </location>
</feature>
<evidence type="ECO:0000256" key="1">
    <source>
        <dbReference type="ARBA" id="ARBA00004123"/>
    </source>
</evidence>
<dbReference type="PROSITE" id="PS51667">
    <property type="entry name" value="WRC"/>
    <property type="match status" value="1"/>
</dbReference>
<feature type="region of interest" description="Disordered" evidence="12">
    <location>
        <begin position="553"/>
        <end position="573"/>
    </location>
</feature>
<feature type="short sequence motif" description="Bipartite nuclear localization signal" evidence="10">
    <location>
        <begin position="122"/>
        <end position="129"/>
    </location>
</feature>
<evidence type="ECO:0000259" key="14">
    <source>
        <dbReference type="PROSITE" id="PS51667"/>
    </source>
</evidence>
<gene>
    <name evidence="15" type="ORF">E2562_002569</name>
</gene>
<dbReference type="Pfam" id="PF08879">
    <property type="entry name" value="WRC"/>
    <property type="match status" value="1"/>
</dbReference>
<dbReference type="InterPro" id="IPR012340">
    <property type="entry name" value="NA-bd_OB-fold"/>
</dbReference>
<keyword evidence="16" id="KW-1185">Reference proteome</keyword>
<dbReference type="FunFam" id="2.40.50.140:FF:000090">
    <property type="entry name" value="Replication protein A subunit"/>
    <property type="match status" value="1"/>
</dbReference>
<keyword evidence="11" id="KW-0805">Transcription regulation</keyword>
<dbReference type="Pfam" id="PF08646">
    <property type="entry name" value="Rep_fac-A_C"/>
    <property type="match status" value="1"/>
</dbReference>
<dbReference type="SUPFAM" id="SSF50249">
    <property type="entry name" value="Nucleic acid-binding proteins"/>
    <property type="match status" value="3"/>
</dbReference>
<dbReference type="GO" id="GO:0006355">
    <property type="term" value="P:regulation of DNA-templated transcription"/>
    <property type="evidence" value="ECO:0007669"/>
    <property type="project" value="InterPro"/>
</dbReference>
<dbReference type="InterPro" id="IPR031137">
    <property type="entry name" value="GRF"/>
</dbReference>
<dbReference type="GO" id="GO:0005524">
    <property type="term" value="F:ATP binding"/>
    <property type="evidence" value="ECO:0007669"/>
    <property type="project" value="UniProtKB-UniRule"/>
</dbReference>
<comment type="subcellular location">
    <subcellularLocation>
        <location evidence="1 10 11">Nucleus</location>
    </subcellularLocation>
</comment>
<evidence type="ECO:0000259" key="13">
    <source>
        <dbReference type="PROSITE" id="PS51666"/>
    </source>
</evidence>
<evidence type="ECO:0000256" key="5">
    <source>
        <dbReference type="ARBA" id="ARBA00022771"/>
    </source>
</evidence>
<evidence type="ECO:0000256" key="4">
    <source>
        <dbReference type="ARBA" id="ARBA00022723"/>
    </source>
</evidence>
<dbReference type="EMBL" id="SPHZ02000001">
    <property type="protein sequence ID" value="KAF0931220.1"/>
    <property type="molecule type" value="Genomic_DNA"/>
</dbReference>
<name>A0A6G1F2U9_9ORYZ</name>
<dbReference type="Pfam" id="PF08880">
    <property type="entry name" value="QLQ"/>
    <property type="match status" value="1"/>
</dbReference>
<evidence type="ECO:0000256" key="8">
    <source>
        <dbReference type="ARBA" id="ARBA00023159"/>
    </source>
</evidence>
<dbReference type="PANTHER" id="PTHR31602:SF46">
    <property type="entry name" value="GROWTH-REGULATING FACTOR 6"/>
    <property type="match status" value="1"/>
</dbReference>
<accession>A0A6G1F2U9</accession>
<feature type="compositionally biased region" description="Basic residues" evidence="12">
    <location>
        <begin position="119"/>
        <end position="128"/>
    </location>
</feature>
<dbReference type="InterPro" id="IPR047192">
    <property type="entry name" value="Euk_RPA1_DBD_C"/>
</dbReference>
<dbReference type="Proteomes" id="UP000479710">
    <property type="component" value="Unassembled WGS sequence"/>
</dbReference>
<evidence type="ECO:0000256" key="10">
    <source>
        <dbReference type="PROSITE-ProRule" id="PRU01002"/>
    </source>
</evidence>
<evidence type="ECO:0000313" key="15">
    <source>
        <dbReference type="EMBL" id="KAF0931220.1"/>
    </source>
</evidence>
<keyword evidence="5" id="KW-0863">Zinc-finger</keyword>
<dbReference type="GO" id="GO:0006351">
    <property type="term" value="P:DNA-templated transcription"/>
    <property type="evidence" value="ECO:0007669"/>
    <property type="project" value="UniProtKB-UniRule"/>
</dbReference>
<dbReference type="InterPro" id="IPR014977">
    <property type="entry name" value="WRC_dom"/>
</dbReference>
<keyword evidence="6" id="KW-0862">Zinc</keyword>
<comment type="similarity">
    <text evidence="2">Belongs to the replication factor A protein 1 family.</text>
</comment>
<dbReference type="Pfam" id="PF04057">
    <property type="entry name" value="Rep-A_N"/>
    <property type="match status" value="1"/>
</dbReference>
<dbReference type="CDD" id="cd04477">
    <property type="entry name" value="RPA1N"/>
    <property type="match status" value="1"/>
</dbReference>
<keyword evidence="8 11" id="KW-0010">Activator</keyword>
<dbReference type="GO" id="GO:0003677">
    <property type="term" value="F:DNA binding"/>
    <property type="evidence" value="ECO:0007669"/>
    <property type="project" value="UniProtKB-KW"/>
</dbReference>
<dbReference type="PANTHER" id="PTHR31602">
    <property type="entry name" value="GROWTH-REGULATING FACTOR 5"/>
    <property type="match status" value="1"/>
</dbReference>
<dbReference type="CDD" id="cd04475">
    <property type="entry name" value="RPA1_DBD_B"/>
    <property type="match status" value="1"/>
</dbReference>
<evidence type="ECO:0000256" key="9">
    <source>
        <dbReference type="ARBA" id="ARBA00023242"/>
    </source>
</evidence>
<keyword evidence="9 10" id="KW-0539">Nucleus</keyword>
<comment type="function">
    <text evidence="11">Transcription activator.</text>
</comment>
<comment type="caution">
    <text evidence="15">The sequence shown here is derived from an EMBL/GenBank/DDBJ whole genome shotgun (WGS) entry which is preliminary data.</text>
</comment>
<dbReference type="GO" id="GO:0032502">
    <property type="term" value="P:developmental process"/>
    <property type="evidence" value="ECO:0007669"/>
    <property type="project" value="InterPro"/>
</dbReference>
<dbReference type="InterPro" id="IPR013955">
    <property type="entry name" value="Rep_factor-A_C"/>
</dbReference>
<organism evidence="15 16">
    <name type="scientific">Oryza meyeriana var. granulata</name>
    <dbReference type="NCBI Taxonomy" id="110450"/>
    <lineage>
        <taxon>Eukaryota</taxon>
        <taxon>Viridiplantae</taxon>
        <taxon>Streptophyta</taxon>
        <taxon>Embryophyta</taxon>
        <taxon>Tracheophyta</taxon>
        <taxon>Spermatophyta</taxon>
        <taxon>Magnoliopsida</taxon>
        <taxon>Liliopsida</taxon>
        <taxon>Poales</taxon>
        <taxon>Poaceae</taxon>
        <taxon>BOP clade</taxon>
        <taxon>Oryzoideae</taxon>
        <taxon>Oryzeae</taxon>
        <taxon>Oryzinae</taxon>
        <taxon>Oryza</taxon>
        <taxon>Oryza meyeriana</taxon>
    </lineage>
</organism>
<protein>
    <recommendedName>
        <fullName evidence="11">Growth-regulating factor</fullName>
    </recommendedName>
</protein>
<evidence type="ECO:0000256" key="6">
    <source>
        <dbReference type="ARBA" id="ARBA00022833"/>
    </source>
</evidence>
<evidence type="ECO:0000256" key="12">
    <source>
        <dbReference type="SAM" id="MobiDB-lite"/>
    </source>
</evidence>
<sequence length="754" mass="82611">MMMMSGRPSGGAGGRYPFTASQWQELEHQALIYKYMASGTPIPSDLILPLRRSFLLDSALATSPSLAFPPQPSLGWGCFGMGFGRKAEDPEPGRCRRTDGKKWRCSKEAYPDSKYCEKHMHRGKNRSRKPVEMSLATPLPSSSTSSASNASAGAGATTTTSSPAPSYNRPSAHDAAPYQALYGGPYAGATARTPAAAAFHAQVSPFHLHLDTTHPHPPPSYYSMEHKEYAYGHAAKEVHGEHAFFSDGTERDHHAAGHGQWQFKQLGMEPKQSTTPLFPGAGYGNTAASPYAIDLSKEDDEEKERRQQQQQHCFLLGADLRLEKPAGHDPATAAQKPLRHFFDEWPHEKSSKGSWMGLEGETQLSMSIPMAANDLPITTTSRYHNAERRGEEEGGGAAMAATARLTPNGVVAALAGDTNLKPVVQIIELRGVNVNGAGVTRGERFRAVVSDGTITSSALFAAQLTDRARSGVLRRGSIVQLTEYVINDVGPRREGSQLQEMVELGAFPVLAVKAGKVSDFSGKSVGTISLTQLFINPDSAEAHRLRQWFDGGGRDASTQSISRDITPAASRNESRKTVAQIKDEGLGMGDKPDWVTVKATVIFFKNDSFCYTACPNMIGDRQCNKKVTTGTTGNWTCDRCEKEFEECDYRYLLQLQIQDHSGTTWVTAFQEAGQELLGCSAQELYTLKERQDPRFADTMLDCLFQDYLLRLKVKEESYGDERRVKITLAKVEKVDPSGESKFLLDLISRSPALH</sequence>
<dbReference type="InterPro" id="IPR007199">
    <property type="entry name" value="Rep_factor-A_N"/>
</dbReference>